<dbReference type="RefSeq" id="WP_344169177.1">
    <property type="nucleotide sequence ID" value="NZ_BAAANC010000001.1"/>
</dbReference>
<evidence type="ECO:0000256" key="9">
    <source>
        <dbReference type="ARBA" id="ARBA00047816"/>
    </source>
</evidence>
<evidence type="ECO:0000313" key="12">
    <source>
        <dbReference type="EMBL" id="GAA1512095.1"/>
    </source>
</evidence>
<keyword evidence="6 10" id="KW-1278">Translocase</keyword>
<evidence type="ECO:0000256" key="6">
    <source>
        <dbReference type="ARBA" id="ARBA00022967"/>
    </source>
</evidence>
<comment type="catalytic activity">
    <reaction evidence="9 10">
        <text>4 Fe(II)-[cytochrome c] + O2 + 8 H(+)(in) = 4 Fe(III)-[cytochrome c] + 2 H2O + 4 H(+)(out)</text>
        <dbReference type="Rhea" id="RHEA:11436"/>
        <dbReference type="Rhea" id="RHEA-COMP:10350"/>
        <dbReference type="Rhea" id="RHEA-COMP:14399"/>
        <dbReference type="ChEBI" id="CHEBI:15377"/>
        <dbReference type="ChEBI" id="CHEBI:15378"/>
        <dbReference type="ChEBI" id="CHEBI:15379"/>
        <dbReference type="ChEBI" id="CHEBI:29033"/>
        <dbReference type="ChEBI" id="CHEBI:29034"/>
        <dbReference type="EC" id="7.1.1.9"/>
    </reaction>
</comment>
<feature type="transmembrane region" description="Helical" evidence="11">
    <location>
        <begin position="84"/>
        <end position="117"/>
    </location>
</feature>
<protein>
    <recommendedName>
        <fullName evidence="10">Cytochrome c oxidase polypeptide 4</fullName>
        <ecNumber evidence="10">7.1.1.9</ecNumber>
    </recommendedName>
    <alternativeName>
        <fullName evidence="10">Cytochrome aa3 subunit 4</fullName>
    </alternativeName>
    <alternativeName>
        <fullName evidence="10">Cytochrome c oxidase polypeptide IV</fullName>
    </alternativeName>
</protein>
<feature type="transmembrane region" description="Helical" evidence="11">
    <location>
        <begin position="32"/>
        <end position="51"/>
    </location>
</feature>
<evidence type="ECO:0000256" key="10">
    <source>
        <dbReference type="PIRNR" id="PIRNR017385"/>
    </source>
</evidence>
<comment type="function">
    <text evidence="1 10">Part of cytochrome c oxidase, its function is unknown.</text>
</comment>
<gene>
    <name evidence="12" type="ORF">GCM10009741_06960</name>
</gene>
<dbReference type="InterPro" id="IPR021050">
    <property type="entry name" value="Cyt_c_oxidase_su4_actinobac"/>
</dbReference>
<organism evidence="12 13">
    <name type="scientific">Kribbella lupini</name>
    <dbReference type="NCBI Taxonomy" id="291602"/>
    <lineage>
        <taxon>Bacteria</taxon>
        <taxon>Bacillati</taxon>
        <taxon>Actinomycetota</taxon>
        <taxon>Actinomycetes</taxon>
        <taxon>Propionibacteriales</taxon>
        <taxon>Kribbellaceae</taxon>
        <taxon>Kribbella</taxon>
    </lineage>
</organism>
<comment type="caution">
    <text evidence="12">The sequence shown here is derived from an EMBL/GenBank/DDBJ whole genome shotgun (WGS) entry which is preliminary data.</text>
</comment>
<proteinExistence type="inferred from homology"/>
<keyword evidence="8 10" id="KW-0472">Membrane</keyword>
<comment type="subcellular location">
    <subcellularLocation>
        <location evidence="2">Cell membrane</location>
        <topology evidence="2">Multi-pass membrane protein</topology>
    </subcellularLocation>
</comment>
<comment type="similarity">
    <text evidence="3 10">Belongs to the cytochrome c oxidase bacterial subunit CtaF family.</text>
</comment>
<feature type="transmembrane region" description="Helical" evidence="11">
    <location>
        <begin position="6"/>
        <end position="25"/>
    </location>
</feature>
<evidence type="ECO:0000313" key="13">
    <source>
        <dbReference type="Proteomes" id="UP001500363"/>
    </source>
</evidence>
<comment type="subunit">
    <text evidence="10">Associates with subunits I, II and III to form cytochrome c oxidase.</text>
</comment>
<keyword evidence="13" id="KW-1185">Reference proteome</keyword>
<name>A0ABN2A6D8_9ACTN</name>
<reference evidence="12 13" key="1">
    <citation type="journal article" date="2019" name="Int. J. Syst. Evol. Microbiol.">
        <title>The Global Catalogue of Microorganisms (GCM) 10K type strain sequencing project: providing services to taxonomists for standard genome sequencing and annotation.</title>
        <authorList>
            <consortium name="The Broad Institute Genomics Platform"/>
            <consortium name="The Broad Institute Genome Sequencing Center for Infectious Disease"/>
            <person name="Wu L."/>
            <person name="Ma J."/>
        </authorList>
    </citation>
    <scope>NUCLEOTIDE SEQUENCE [LARGE SCALE GENOMIC DNA]</scope>
    <source>
        <strain evidence="12 13">JCM 14303</strain>
    </source>
</reference>
<keyword evidence="4 10" id="KW-1003">Cell membrane</keyword>
<sequence>MKVEAWVFGILTLFVLIVAPIYWVMSEDPTGTTALVMTFFLALLVTFYLSITARRMDARPEDRKEAEIADGAGELGFFPPYSWWPLWCAATLSVIVLGLVFGWWLFIIGTGLGIVALSGFIFEYYRGDHAH</sequence>
<evidence type="ECO:0000256" key="8">
    <source>
        <dbReference type="ARBA" id="ARBA00023136"/>
    </source>
</evidence>
<dbReference type="Pfam" id="PF12270">
    <property type="entry name" value="Cyt_c_ox_IV"/>
    <property type="match status" value="1"/>
</dbReference>
<accession>A0ABN2A6D8</accession>
<dbReference type="Proteomes" id="UP001500363">
    <property type="component" value="Unassembled WGS sequence"/>
</dbReference>
<dbReference type="EMBL" id="BAAANC010000001">
    <property type="protein sequence ID" value="GAA1512095.1"/>
    <property type="molecule type" value="Genomic_DNA"/>
</dbReference>
<dbReference type="PIRSF" id="PIRSF017385">
    <property type="entry name" value="CtaF"/>
    <property type="match status" value="1"/>
</dbReference>
<dbReference type="EC" id="7.1.1.9" evidence="10"/>
<evidence type="ECO:0000256" key="5">
    <source>
        <dbReference type="ARBA" id="ARBA00022692"/>
    </source>
</evidence>
<evidence type="ECO:0000256" key="11">
    <source>
        <dbReference type="SAM" id="Phobius"/>
    </source>
</evidence>
<evidence type="ECO:0000256" key="7">
    <source>
        <dbReference type="ARBA" id="ARBA00022989"/>
    </source>
</evidence>
<keyword evidence="5 11" id="KW-0812">Transmembrane</keyword>
<evidence type="ECO:0000256" key="1">
    <source>
        <dbReference type="ARBA" id="ARBA00002536"/>
    </source>
</evidence>
<keyword evidence="7 11" id="KW-1133">Transmembrane helix</keyword>
<evidence type="ECO:0000256" key="3">
    <source>
        <dbReference type="ARBA" id="ARBA00006870"/>
    </source>
</evidence>
<evidence type="ECO:0000256" key="4">
    <source>
        <dbReference type="ARBA" id="ARBA00022475"/>
    </source>
</evidence>
<evidence type="ECO:0000256" key="2">
    <source>
        <dbReference type="ARBA" id="ARBA00004651"/>
    </source>
</evidence>